<dbReference type="SUPFAM" id="SSF82689">
    <property type="entry name" value="Mechanosensitive channel protein MscS (YggB), C-terminal domain"/>
    <property type="match status" value="1"/>
</dbReference>
<dbReference type="EMBL" id="FTNO01000001">
    <property type="protein sequence ID" value="SIR20684.1"/>
    <property type="molecule type" value="Genomic_DNA"/>
</dbReference>
<evidence type="ECO:0000313" key="10">
    <source>
        <dbReference type="EMBL" id="SIR20684.1"/>
    </source>
</evidence>
<dbReference type="Gene3D" id="3.30.70.100">
    <property type="match status" value="1"/>
</dbReference>
<dbReference type="RefSeq" id="WP_076429772.1">
    <property type="nucleotide sequence ID" value="NZ_FTNO01000001.1"/>
</dbReference>
<evidence type="ECO:0000256" key="7">
    <source>
        <dbReference type="SAM" id="Phobius"/>
    </source>
</evidence>
<dbReference type="SUPFAM" id="SSF82861">
    <property type="entry name" value="Mechanosensitive channel protein MscS (YggB), transmembrane region"/>
    <property type="match status" value="1"/>
</dbReference>
<feature type="transmembrane region" description="Helical" evidence="7">
    <location>
        <begin position="79"/>
        <end position="97"/>
    </location>
</feature>
<evidence type="ECO:0000259" key="8">
    <source>
        <dbReference type="Pfam" id="PF00924"/>
    </source>
</evidence>
<dbReference type="InterPro" id="IPR045275">
    <property type="entry name" value="MscS_archaea/bacteria_type"/>
</dbReference>
<evidence type="ECO:0000256" key="5">
    <source>
        <dbReference type="ARBA" id="ARBA00022989"/>
    </source>
</evidence>
<evidence type="ECO:0000313" key="11">
    <source>
        <dbReference type="Proteomes" id="UP000186914"/>
    </source>
</evidence>
<dbReference type="Pfam" id="PF21082">
    <property type="entry name" value="MS_channel_3rd"/>
    <property type="match status" value="1"/>
</dbReference>
<dbReference type="Proteomes" id="UP000186914">
    <property type="component" value="Unassembled WGS sequence"/>
</dbReference>
<dbReference type="InterPro" id="IPR023408">
    <property type="entry name" value="MscS_beta-dom_sf"/>
</dbReference>
<feature type="domain" description="Mechanosensitive ion channel MscS C-terminal" evidence="9">
    <location>
        <begin position="201"/>
        <end position="294"/>
    </location>
</feature>
<dbReference type="InterPro" id="IPR011066">
    <property type="entry name" value="MscS_channel_C_sf"/>
</dbReference>
<dbReference type="GO" id="GO:0005886">
    <property type="term" value="C:plasma membrane"/>
    <property type="evidence" value="ECO:0007669"/>
    <property type="project" value="UniProtKB-SubCell"/>
</dbReference>
<gene>
    <name evidence="10" type="ORF">SAMN05421858_1826</name>
</gene>
<reference evidence="11" key="1">
    <citation type="submission" date="2017-01" db="EMBL/GenBank/DDBJ databases">
        <authorList>
            <person name="Varghese N."/>
            <person name="Submissions S."/>
        </authorList>
    </citation>
    <scope>NUCLEOTIDE SEQUENCE [LARGE SCALE GENOMIC DNA]</scope>
    <source>
        <strain evidence="11">CGMCC 1.7737</strain>
    </source>
</reference>
<feature type="transmembrane region" description="Helical" evidence="7">
    <location>
        <begin position="103"/>
        <end position="131"/>
    </location>
</feature>
<dbReference type="InterPro" id="IPR049278">
    <property type="entry name" value="MS_channel_C"/>
</dbReference>
<dbReference type="OrthoDB" id="11475at2157"/>
<feature type="domain" description="Mechanosensitive ion channel MscS" evidence="8">
    <location>
        <begin position="120"/>
        <end position="191"/>
    </location>
</feature>
<keyword evidence="11" id="KW-1185">Reference proteome</keyword>
<dbReference type="Gene3D" id="1.10.287.1260">
    <property type="match status" value="1"/>
</dbReference>
<dbReference type="Pfam" id="PF00924">
    <property type="entry name" value="MS_channel_2nd"/>
    <property type="match status" value="1"/>
</dbReference>
<dbReference type="Gene3D" id="2.30.30.60">
    <property type="match status" value="1"/>
</dbReference>
<keyword evidence="6 7" id="KW-0472">Membrane</keyword>
<dbReference type="InterPro" id="IPR011014">
    <property type="entry name" value="MscS_channel_TM-2"/>
</dbReference>
<sequence>MPTLEDRLAGVLQWFGEVGGWEVLGRRSADPVIVTELVLAALYLLLGWYVSQLVVSLIGRQVARRFRRPSVTKTILRSVRGVVLFVAILFAAAQVGLGTSNIFVSVTVFSAVIGLVLAPIVGSVINGLFVLADQPYEIGDLIELVGNGPDGGTRGYVEDMTLRYTKIFTLENTFIVIPNATMRERDVINYSAEDTRSRLSLKIQVTYEGDLEKARAIMERAARETPEVVASGPDIRIGSARYPSAPVAQIRDFADHGVLLELRYWVKDPYYMSRVSSKIRERIWAEIDGADVEMAYPHSHLVFDDTSGTARVSVEAQQQSRPVEFDER</sequence>
<name>A0A1N6Z1H2_9EURY</name>
<evidence type="ECO:0000256" key="4">
    <source>
        <dbReference type="ARBA" id="ARBA00022692"/>
    </source>
</evidence>
<organism evidence="10 11">
    <name type="scientific">Haladaptatus litoreus</name>
    <dbReference type="NCBI Taxonomy" id="553468"/>
    <lineage>
        <taxon>Archaea</taxon>
        <taxon>Methanobacteriati</taxon>
        <taxon>Methanobacteriota</taxon>
        <taxon>Stenosarchaea group</taxon>
        <taxon>Halobacteria</taxon>
        <taxon>Halobacteriales</taxon>
        <taxon>Haladaptataceae</taxon>
        <taxon>Haladaptatus</taxon>
    </lineage>
</organism>
<comment type="subcellular location">
    <subcellularLocation>
        <location evidence="1">Cell membrane</location>
        <topology evidence="1">Multi-pass membrane protein</topology>
    </subcellularLocation>
</comment>
<feature type="transmembrane region" description="Helical" evidence="7">
    <location>
        <begin position="37"/>
        <end position="58"/>
    </location>
</feature>
<protein>
    <submittedName>
        <fullName evidence="10">Small-conductance mechanosensitive channel</fullName>
    </submittedName>
</protein>
<evidence type="ECO:0000256" key="1">
    <source>
        <dbReference type="ARBA" id="ARBA00004651"/>
    </source>
</evidence>
<evidence type="ECO:0000256" key="3">
    <source>
        <dbReference type="ARBA" id="ARBA00022475"/>
    </source>
</evidence>
<dbReference type="InterPro" id="IPR006685">
    <property type="entry name" value="MscS_channel_2nd"/>
</dbReference>
<comment type="similarity">
    <text evidence="2">Belongs to the MscS (TC 1.A.23) family.</text>
</comment>
<dbReference type="InterPro" id="IPR010920">
    <property type="entry name" value="LSM_dom_sf"/>
</dbReference>
<keyword evidence="4 7" id="KW-0812">Transmembrane</keyword>
<proteinExistence type="inferred from homology"/>
<evidence type="ECO:0000259" key="9">
    <source>
        <dbReference type="Pfam" id="PF21082"/>
    </source>
</evidence>
<accession>A0A1N6Z1H2</accession>
<keyword evidence="3" id="KW-1003">Cell membrane</keyword>
<keyword evidence="5 7" id="KW-1133">Transmembrane helix</keyword>
<dbReference type="SUPFAM" id="SSF50182">
    <property type="entry name" value="Sm-like ribonucleoproteins"/>
    <property type="match status" value="1"/>
</dbReference>
<evidence type="ECO:0000256" key="6">
    <source>
        <dbReference type="ARBA" id="ARBA00023136"/>
    </source>
</evidence>
<dbReference type="AlphaFoldDB" id="A0A1N6Z1H2"/>
<dbReference type="PANTHER" id="PTHR30221">
    <property type="entry name" value="SMALL-CONDUCTANCE MECHANOSENSITIVE CHANNEL"/>
    <property type="match status" value="1"/>
</dbReference>
<dbReference type="PANTHER" id="PTHR30221:SF18">
    <property type="entry name" value="SLL0590 PROTEIN"/>
    <property type="match status" value="1"/>
</dbReference>
<evidence type="ECO:0000256" key="2">
    <source>
        <dbReference type="ARBA" id="ARBA00008017"/>
    </source>
</evidence>
<dbReference type="GO" id="GO:0008381">
    <property type="term" value="F:mechanosensitive monoatomic ion channel activity"/>
    <property type="evidence" value="ECO:0007669"/>
    <property type="project" value="InterPro"/>
</dbReference>